<dbReference type="PANTHER" id="PTHR44379">
    <property type="entry name" value="OXIDOREDUCTASE WITH IRON-SULFUR SUBUNIT"/>
    <property type="match status" value="1"/>
</dbReference>
<dbReference type="InterPro" id="IPR006058">
    <property type="entry name" value="2Fe2S_fd_BS"/>
</dbReference>
<name>A0ABV6CTN3_9SPHN</name>
<dbReference type="EMBL" id="JBHLWK010000010">
    <property type="protein sequence ID" value="MFC0204091.1"/>
    <property type="molecule type" value="Genomic_DNA"/>
</dbReference>
<proteinExistence type="predicted"/>
<dbReference type="PANTHER" id="PTHR44379:SF5">
    <property type="entry name" value="OXIDOREDUCTASE WITH IRON-SULFUR SUBUNIT"/>
    <property type="match status" value="1"/>
</dbReference>
<evidence type="ECO:0000259" key="6">
    <source>
        <dbReference type="PROSITE" id="PS51085"/>
    </source>
</evidence>
<dbReference type="SUPFAM" id="SSF47741">
    <property type="entry name" value="CO dehydrogenase ISP C-domain like"/>
    <property type="match status" value="1"/>
</dbReference>
<dbReference type="SUPFAM" id="SSF54292">
    <property type="entry name" value="2Fe-2S ferredoxin-like"/>
    <property type="match status" value="1"/>
</dbReference>
<sequence>MSEHAIEVTVNGNRHAARVEARTGLGEFLRDALGYTGTHLACEHGVCGACTVMIDGQAMRSCLMLAVQADGAEVTTIEGLAAADGTLHPVQQALKDNFGLQCGFCTPGVAITMACVTRDCAGAQGPDVEAALTAAMSGHICRCTGYQGIRRAIRQLAGAGTEAAA</sequence>
<evidence type="ECO:0000256" key="2">
    <source>
        <dbReference type="ARBA" id="ARBA00022723"/>
    </source>
</evidence>
<dbReference type="InterPro" id="IPR002888">
    <property type="entry name" value="2Fe-2S-bd"/>
</dbReference>
<dbReference type="InterPro" id="IPR036884">
    <property type="entry name" value="2Fe-2S-bd_dom_sf"/>
</dbReference>
<protein>
    <submittedName>
        <fullName evidence="7">(2Fe-2S)-binding protein</fullName>
    </submittedName>
</protein>
<accession>A0ABV6CTN3</accession>
<dbReference type="InterPro" id="IPR001041">
    <property type="entry name" value="2Fe-2S_ferredoxin-type"/>
</dbReference>
<evidence type="ECO:0000256" key="3">
    <source>
        <dbReference type="ARBA" id="ARBA00023002"/>
    </source>
</evidence>
<keyword evidence="3" id="KW-0560">Oxidoreductase</keyword>
<gene>
    <name evidence="7" type="ORF">ACFFJC_07365</name>
</gene>
<dbReference type="InterPro" id="IPR012675">
    <property type="entry name" value="Beta-grasp_dom_sf"/>
</dbReference>
<evidence type="ECO:0000256" key="4">
    <source>
        <dbReference type="ARBA" id="ARBA00023004"/>
    </source>
</evidence>
<dbReference type="CDD" id="cd00207">
    <property type="entry name" value="fer2"/>
    <property type="match status" value="1"/>
</dbReference>
<feature type="domain" description="2Fe-2S ferredoxin-type" evidence="6">
    <location>
        <begin position="4"/>
        <end position="80"/>
    </location>
</feature>
<dbReference type="InterPro" id="IPR051452">
    <property type="entry name" value="Diverse_Oxidoreductases"/>
</dbReference>
<dbReference type="RefSeq" id="WP_379486855.1">
    <property type="nucleotide sequence ID" value="NZ_JBHLWK010000010.1"/>
</dbReference>
<dbReference type="Proteomes" id="UP001589798">
    <property type="component" value="Unassembled WGS sequence"/>
</dbReference>
<keyword evidence="2" id="KW-0479">Metal-binding</keyword>
<evidence type="ECO:0000313" key="7">
    <source>
        <dbReference type="EMBL" id="MFC0204091.1"/>
    </source>
</evidence>
<dbReference type="Pfam" id="PF01799">
    <property type="entry name" value="Fer2_2"/>
    <property type="match status" value="1"/>
</dbReference>
<dbReference type="InterPro" id="IPR036010">
    <property type="entry name" value="2Fe-2S_ferredoxin-like_sf"/>
</dbReference>
<dbReference type="Pfam" id="PF00111">
    <property type="entry name" value="Fer2"/>
    <property type="match status" value="1"/>
</dbReference>
<comment type="caution">
    <text evidence="7">The sequence shown here is derived from an EMBL/GenBank/DDBJ whole genome shotgun (WGS) entry which is preliminary data.</text>
</comment>
<keyword evidence="8" id="KW-1185">Reference proteome</keyword>
<dbReference type="Gene3D" id="1.10.150.120">
    <property type="entry name" value="[2Fe-2S]-binding domain"/>
    <property type="match status" value="1"/>
</dbReference>
<dbReference type="Gene3D" id="3.10.20.30">
    <property type="match status" value="1"/>
</dbReference>
<keyword evidence="5" id="KW-0411">Iron-sulfur</keyword>
<reference evidence="7 8" key="1">
    <citation type="submission" date="2024-09" db="EMBL/GenBank/DDBJ databases">
        <authorList>
            <person name="Sun Q."/>
            <person name="Mori K."/>
        </authorList>
    </citation>
    <scope>NUCLEOTIDE SEQUENCE [LARGE SCALE GENOMIC DNA]</scope>
    <source>
        <strain evidence="7 8">CCM 7706</strain>
    </source>
</reference>
<evidence type="ECO:0000313" key="8">
    <source>
        <dbReference type="Proteomes" id="UP001589798"/>
    </source>
</evidence>
<keyword evidence="1" id="KW-0001">2Fe-2S</keyword>
<evidence type="ECO:0000256" key="5">
    <source>
        <dbReference type="ARBA" id="ARBA00023014"/>
    </source>
</evidence>
<evidence type="ECO:0000256" key="1">
    <source>
        <dbReference type="ARBA" id="ARBA00022714"/>
    </source>
</evidence>
<keyword evidence="4" id="KW-0408">Iron</keyword>
<organism evidence="7 8">
    <name type="scientific">Novosphingobium soli</name>
    <dbReference type="NCBI Taxonomy" id="574956"/>
    <lineage>
        <taxon>Bacteria</taxon>
        <taxon>Pseudomonadati</taxon>
        <taxon>Pseudomonadota</taxon>
        <taxon>Alphaproteobacteria</taxon>
        <taxon>Sphingomonadales</taxon>
        <taxon>Sphingomonadaceae</taxon>
        <taxon>Novosphingobium</taxon>
    </lineage>
</organism>
<dbReference type="PROSITE" id="PS51085">
    <property type="entry name" value="2FE2S_FER_2"/>
    <property type="match status" value="1"/>
</dbReference>
<dbReference type="PROSITE" id="PS00197">
    <property type="entry name" value="2FE2S_FER_1"/>
    <property type="match status" value="1"/>
</dbReference>